<sequence length="506" mass="54713">MANVHSWVVRALSSKVFLALVLLGCGLQYAWVAVSARLSIYDEPYHVAAIDAFSHRWLPFIDQTVADGPLGDAERYGSYLYHYLLSFPWRAARGLGMAVDDRIVLLRLLTVGIVVLALLVYRQVFVEMGASRAVAHVTVGLVGSLPLLVFLAGTVNYDNLMFLATALLFLYGLRVYRATEFLWANWLVLLSVACLGAVTKYTFLVLLPVVVIAVLVRQWSNVVSGLRTGTVRFFRPGNLRALTANYALLLITVVAVSLFAERYVGNLLQYGSLMPSCLSVHELAVCEMHAPWARNAALDAAYPDQPMTLPNAVAYLSNEWLPLMFRYSGYMGVTTTEGTGVTTVGPAVGGWLWLLLAPAGLAVLVLSAGVLRRIRGVAMMLGASALYLAVLFVQNLSDYLTLGEPVGIAGRYALVVLPVLIGLTVIGACRVLTVTNADAGRGAKLALLVGAALVLTQGGGITSYLWSLDGSWLRSDDNLVARSTLRAGDLVQHIILSDEIVSDPRL</sequence>
<keyword evidence="1" id="KW-1133">Transmembrane helix</keyword>
<feature type="transmembrane region" description="Helical" evidence="1">
    <location>
        <begin position="133"/>
        <end position="153"/>
    </location>
</feature>
<feature type="transmembrane region" description="Helical" evidence="1">
    <location>
        <begin position="409"/>
        <end position="433"/>
    </location>
</feature>
<gene>
    <name evidence="2" type="ORF">SAMN05216410_0208</name>
</gene>
<evidence type="ECO:0000256" key="1">
    <source>
        <dbReference type="SAM" id="Phobius"/>
    </source>
</evidence>
<feature type="transmembrane region" description="Helical" evidence="1">
    <location>
        <begin position="445"/>
        <end position="466"/>
    </location>
</feature>
<evidence type="ECO:0000313" key="2">
    <source>
        <dbReference type="EMBL" id="SDD81649.1"/>
    </source>
</evidence>
<dbReference type="AlphaFoldDB" id="A0A1G6XTY1"/>
<feature type="transmembrane region" description="Helical" evidence="1">
    <location>
        <begin position="159"/>
        <end position="176"/>
    </location>
</feature>
<feature type="transmembrane region" description="Helical" evidence="1">
    <location>
        <begin position="181"/>
        <end position="198"/>
    </location>
</feature>
<keyword evidence="1" id="KW-0812">Transmembrane</keyword>
<organism evidence="2 3">
    <name type="scientific">Sanguibacter gelidistatuariae</name>
    <dbReference type="NCBI Taxonomy" id="1814289"/>
    <lineage>
        <taxon>Bacteria</taxon>
        <taxon>Bacillati</taxon>
        <taxon>Actinomycetota</taxon>
        <taxon>Actinomycetes</taxon>
        <taxon>Micrococcales</taxon>
        <taxon>Sanguibacteraceae</taxon>
        <taxon>Sanguibacter</taxon>
    </lineage>
</organism>
<dbReference type="Proteomes" id="UP000199039">
    <property type="component" value="Unassembled WGS sequence"/>
</dbReference>
<proteinExistence type="predicted"/>
<feature type="transmembrane region" description="Helical" evidence="1">
    <location>
        <begin position="103"/>
        <end position="121"/>
    </location>
</feature>
<name>A0A1G6XTY1_9MICO</name>
<protein>
    <recommendedName>
        <fullName evidence="4">Dolichyl-phosphate-mannose-protein mannosyltransferase</fullName>
    </recommendedName>
</protein>
<evidence type="ECO:0008006" key="4">
    <source>
        <dbReference type="Google" id="ProtNLM"/>
    </source>
</evidence>
<reference evidence="2 3" key="1">
    <citation type="submission" date="2016-09" db="EMBL/GenBank/DDBJ databases">
        <authorList>
            <person name="Capua I."/>
            <person name="De Benedictis P."/>
            <person name="Joannis T."/>
            <person name="Lombin L.H."/>
            <person name="Cattoli G."/>
        </authorList>
    </citation>
    <scope>NUCLEOTIDE SEQUENCE [LARGE SCALE GENOMIC DNA]</scope>
    <source>
        <strain evidence="2 3">ISLP-3</strain>
    </source>
</reference>
<evidence type="ECO:0000313" key="3">
    <source>
        <dbReference type="Proteomes" id="UP000199039"/>
    </source>
</evidence>
<accession>A0A1G6XTY1</accession>
<dbReference type="STRING" id="1814289.SAMN05216410_0208"/>
<feature type="transmembrane region" description="Helical" evidence="1">
    <location>
        <begin position="204"/>
        <end position="220"/>
    </location>
</feature>
<feature type="transmembrane region" description="Helical" evidence="1">
    <location>
        <begin position="378"/>
        <end position="397"/>
    </location>
</feature>
<dbReference type="EMBL" id="FMYH01000012">
    <property type="protein sequence ID" value="SDD81649.1"/>
    <property type="molecule type" value="Genomic_DNA"/>
</dbReference>
<feature type="transmembrane region" description="Helical" evidence="1">
    <location>
        <begin position="351"/>
        <end position="371"/>
    </location>
</feature>
<keyword evidence="3" id="KW-1185">Reference proteome</keyword>
<keyword evidence="1" id="KW-0472">Membrane</keyword>
<feature type="transmembrane region" description="Helical" evidence="1">
    <location>
        <begin position="241"/>
        <end position="260"/>
    </location>
</feature>